<gene>
    <name evidence="1" type="ORF">ZEAMMB73_Zm00001d023776</name>
</gene>
<sequence>MSHDFGFLLWQLNSSDLRSSNYVEHRHDLDTQVLLIGRLLYSGKSGAS</sequence>
<dbReference type="HOGENOM" id="CLU_3160723_0_0_1"/>
<dbReference type="PaxDb" id="4577-GRMZM2G568290_P01"/>
<dbReference type="EMBL" id="CM000786">
    <property type="protein sequence ID" value="AQK39999.1"/>
    <property type="molecule type" value="Genomic_DNA"/>
</dbReference>
<dbReference type="AlphaFoldDB" id="K7TJL7"/>
<reference evidence="1" key="1">
    <citation type="submission" date="2015-12" db="EMBL/GenBank/DDBJ databases">
        <title>Update maize B73 reference genome by single molecule sequencing technologies.</title>
        <authorList>
            <consortium name="Maize Genome Sequencing Project"/>
            <person name="Ware D."/>
        </authorList>
    </citation>
    <scope>NUCLEOTIDE SEQUENCE</scope>
    <source>
        <tissue evidence="1">Seedling</tissue>
    </source>
</reference>
<proteinExistence type="predicted"/>
<evidence type="ECO:0000313" key="1">
    <source>
        <dbReference type="EMBL" id="AQK39999.1"/>
    </source>
</evidence>
<name>K7TJL7_MAIZE</name>
<organism evidence="1">
    <name type="scientific">Zea mays</name>
    <name type="common">Maize</name>
    <dbReference type="NCBI Taxonomy" id="4577"/>
    <lineage>
        <taxon>Eukaryota</taxon>
        <taxon>Viridiplantae</taxon>
        <taxon>Streptophyta</taxon>
        <taxon>Embryophyta</taxon>
        <taxon>Tracheophyta</taxon>
        <taxon>Spermatophyta</taxon>
        <taxon>Magnoliopsida</taxon>
        <taxon>Liliopsida</taxon>
        <taxon>Poales</taxon>
        <taxon>Poaceae</taxon>
        <taxon>PACMAD clade</taxon>
        <taxon>Panicoideae</taxon>
        <taxon>Andropogonodae</taxon>
        <taxon>Andropogoneae</taxon>
        <taxon>Tripsacinae</taxon>
        <taxon>Zea</taxon>
    </lineage>
</organism>
<accession>K7TJL7</accession>
<dbReference type="InParanoid" id="K7TJL7"/>
<protein>
    <submittedName>
        <fullName evidence="1">Uncharacterized protein</fullName>
    </submittedName>
</protein>